<evidence type="ECO:0000313" key="18">
    <source>
        <dbReference type="Proteomes" id="UP001153712"/>
    </source>
</evidence>
<comment type="subcellular location">
    <subcellularLocation>
        <location evidence="1">Peroxisome membrane</location>
        <topology evidence="1">Multi-pass membrane protein</topology>
    </subcellularLocation>
</comment>
<keyword evidence="18" id="KW-1185">Reference proteome</keyword>
<keyword evidence="6" id="KW-0812">Transmembrane</keyword>
<evidence type="ECO:0000256" key="7">
    <source>
        <dbReference type="ARBA" id="ARBA00022723"/>
    </source>
</evidence>
<protein>
    <recommendedName>
        <fullName evidence="4 15">Peroxisome assembly protein 12</fullName>
    </recommendedName>
    <alternativeName>
        <fullName evidence="14 15">Peroxin-12</fullName>
    </alternativeName>
</protein>
<dbReference type="OrthoDB" id="107372at2759"/>
<evidence type="ECO:0000256" key="6">
    <source>
        <dbReference type="ARBA" id="ARBA00022692"/>
    </source>
</evidence>
<dbReference type="EMBL" id="OU900094">
    <property type="protein sequence ID" value="CAG9854788.1"/>
    <property type="molecule type" value="Genomic_DNA"/>
</dbReference>
<evidence type="ECO:0000256" key="10">
    <source>
        <dbReference type="ARBA" id="ARBA00022927"/>
    </source>
</evidence>
<dbReference type="InterPro" id="IPR013083">
    <property type="entry name" value="Znf_RING/FYVE/PHD"/>
</dbReference>
<dbReference type="FunFam" id="3.30.40.10:FF:000634">
    <property type="entry name" value="Peroxisome assembly protein 12"/>
    <property type="match status" value="1"/>
</dbReference>
<dbReference type="SUPFAM" id="SSF57850">
    <property type="entry name" value="RING/U-box"/>
    <property type="match status" value="1"/>
</dbReference>
<accession>A0A9N9TFG7</accession>
<gene>
    <name evidence="17" type="ORF">PHYEVI_LOCUS1248</name>
</gene>
<dbReference type="Proteomes" id="UP001153712">
    <property type="component" value="Chromosome 1"/>
</dbReference>
<keyword evidence="13 15" id="KW-0576">Peroxisome</keyword>
<name>A0A9N9TFG7_PHYSR</name>
<evidence type="ECO:0000256" key="5">
    <source>
        <dbReference type="ARBA" id="ARBA00022448"/>
    </source>
</evidence>
<proteinExistence type="inferred from homology"/>
<sequence length="325" mass="37572">MAEHAANFTFTYQNKPSILEVIAQKSLHDTLHPALQRIALFLSSNVPHKFGWLNKHFEEVFLLLDGLLQYHYLAFYDASFSENFYGLRRISPAGDSLTKKHKELSLIFLVIIPYFKRKLDEKIAIIRLENAEGSLRKDFEGKFKKAVLFSYSGLELIWGLCCIHNYIRYMANRTEFQTPLYQLIDCKLTYNIDIEDLSAGFWTSLFKGGFSVSQLSFGLVRNAISTTLEVGAFFLQFLHTWNSQKSNYNVTDLPNVPPPDLDSKSKKYRGKCPLCLKQWINPTVLQISGYIFCWKCILKHLHEHQKCPITNLPAKPLDIVRLYLS</sequence>
<evidence type="ECO:0000313" key="17">
    <source>
        <dbReference type="EMBL" id="CAG9854788.1"/>
    </source>
</evidence>
<dbReference type="InterPro" id="IPR017375">
    <property type="entry name" value="PEX12"/>
</dbReference>
<dbReference type="GO" id="GO:0016558">
    <property type="term" value="P:protein import into peroxisome matrix"/>
    <property type="evidence" value="ECO:0007669"/>
    <property type="project" value="UniProtKB-UniRule"/>
</dbReference>
<keyword evidence="9" id="KW-0862">Zinc</keyword>
<dbReference type="GO" id="GO:0006513">
    <property type="term" value="P:protein monoubiquitination"/>
    <property type="evidence" value="ECO:0007669"/>
    <property type="project" value="TreeGrafter"/>
</dbReference>
<comment type="function">
    <text evidence="15">Component of a retrotranslocation channel required for peroxisome organization by mediating export of the PEX5 receptor from peroxisomes to the cytosol, thereby promoting PEX5 recycling.</text>
</comment>
<evidence type="ECO:0000259" key="16">
    <source>
        <dbReference type="Pfam" id="PF04757"/>
    </source>
</evidence>
<evidence type="ECO:0000256" key="8">
    <source>
        <dbReference type="ARBA" id="ARBA00022771"/>
    </source>
</evidence>
<organism evidence="17 18">
    <name type="scientific">Phyllotreta striolata</name>
    <name type="common">Striped flea beetle</name>
    <name type="synonym">Crioceris striolata</name>
    <dbReference type="NCBI Taxonomy" id="444603"/>
    <lineage>
        <taxon>Eukaryota</taxon>
        <taxon>Metazoa</taxon>
        <taxon>Ecdysozoa</taxon>
        <taxon>Arthropoda</taxon>
        <taxon>Hexapoda</taxon>
        <taxon>Insecta</taxon>
        <taxon>Pterygota</taxon>
        <taxon>Neoptera</taxon>
        <taxon>Endopterygota</taxon>
        <taxon>Coleoptera</taxon>
        <taxon>Polyphaga</taxon>
        <taxon>Cucujiformia</taxon>
        <taxon>Chrysomeloidea</taxon>
        <taxon>Chrysomelidae</taxon>
        <taxon>Galerucinae</taxon>
        <taxon>Alticini</taxon>
        <taxon>Phyllotreta</taxon>
    </lineage>
</organism>
<keyword evidence="10" id="KW-0653">Protein transport</keyword>
<evidence type="ECO:0000256" key="14">
    <source>
        <dbReference type="ARBA" id="ARBA00029692"/>
    </source>
</evidence>
<dbReference type="PANTHER" id="PTHR12888:SF0">
    <property type="entry name" value="PEROXISOME ASSEMBLY PROTEIN 12"/>
    <property type="match status" value="1"/>
</dbReference>
<dbReference type="GO" id="GO:0008270">
    <property type="term" value="F:zinc ion binding"/>
    <property type="evidence" value="ECO:0007669"/>
    <property type="project" value="UniProtKB-KW"/>
</dbReference>
<comment type="pathway">
    <text evidence="2">Protein modification; protein ubiquitination.</text>
</comment>
<keyword evidence="7" id="KW-0479">Metal-binding</keyword>
<evidence type="ECO:0000256" key="9">
    <source>
        <dbReference type="ARBA" id="ARBA00022833"/>
    </source>
</evidence>
<evidence type="ECO:0000256" key="4">
    <source>
        <dbReference type="ARBA" id="ARBA00018980"/>
    </source>
</evidence>
<keyword evidence="8" id="KW-0863">Zinc-finger</keyword>
<dbReference type="GO" id="GO:1990429">
    <property type="term" value="C:peroxisomal importomer complex"/>
    <property type="evidence" value="ECO:0007669"/>
    <property type="project" value="TreeGrafter"/>
</dbReference>
<keyword evidence="5" id="KW-0813">Transport</keyword>
<dbReference type="CDD" id="cd16451">
    <property type="entry name" value="mRING_PEX12"/>
    <property type="match status" value="1"/>
</dbReference>
<feature type="domain" description="Pex N-terminal" evidence="16">
    <location>
        <begin position="25"/>
        <end position="244"/>
    </location>
</feature>
<keyword evidence="12 15" id="KW-0472">Membrane</keyword>
<evidence type="ECO:0000256" key="12">
    <source>
        <dbReference type="ARBA" id="ARBA00023136"/>
    </source>
</evidence>
<comment type="similarity">
    <text evidence="3 15">Belongs to the pex2/pex10/pex12 family.</text>
</comment>
<dbReference type="AlphaFoldDB" id="A0A9N9TFG7"/>
<dbReference type="Gene3D" id="3.30.40.10">
    <property type="entry name" value="Zinc/RING finger domain, C3HC4 (zinc finger)"/>
    <property type="match status" value="1"/>
</dbReference>
<dbReference type="Pfam" id="PF04757">
    <property type="entry name" value="Pex2_Pex12"/>
    <property type="match status" value="1"/>
</dbReference>
<reference evidence="17" key="1">
    <citation type="submission" date="2022-01" db="EMBL/GenBank/DDBJ databases">
        <authorList>
            <person name="King R."/>
        </authorList>
    </citation>
    <scope>NUCLEOTIDE SEQUENCE</scope>
</reference>
<dbReference type="GO" id="GO:0004842">
    <property type="term" value="F:ubiquitin-protein transferase activity"/>
    <property type="evidence" value="ECO:0007669"/>
    <property type="project" value="TreeGrafter"/>
</dbReference>
<evidence type="ECO:0000256" key="13">
    <source>
        <dbReference type="ARBA" id="ARBA00023140"/>
    </source>
</evidence>
<evidence type="ECO:0000256" key="1">
    <source>
        <dbReference type="ARBA" id="ARBA00004585"/>
    </source>
</evidence>
<evidence type="ECO:0000256" key="3">
    <source>
        <dbReference type="ARBA" id="ARBA00008704"/>
    </source>
</evidence>
<evidence type="ECO:0000256" key="15">
    <source>
        <dbReference type="PIRNR" id="PIRNR038074"/>
    </source>
</evidence>
<evidence type="ECO:0000256" key="2">
    <source>
        <dbReference type="ARBA" id="ARBA00004906"/>
    </source>
</evidence>
<keyword evidence="11" id="KW-1133">Transmembrane helix</keyword>
<dbReference type="GO" id="GO:0005778">
    <property type="term" value="C:peroxisomal membrane"/>
    <property type="evidence" value="ECO:0007669"/>
    <property type="project" value="UniProtKB-SubCell"/>
</dbReference>
<dbReference type="PANTHER" id="PTHR12888">
    <property type="entry name" value="PEROXISOME ASSEMBLY PROTEIN 12 PEROXIN-12"/>
    <property type="match status" value="1"/>
</dbReference>
<evidence type="ECO:0000256" key="11">
    <source>
        <dbReference type="ARBA" id="ARBA00022989"/>
    </source>
</evidence>
<dbReference type="PIRSF" id="PIRSF038074">
    <property type="entry name" value="Peroxisome_assembly_p12"/>
    <property type="match status" value="1"/>
</dbReference>
<dbReference type="InterPro" id="IPR006845">
    <property type="entry name" value="Pex_N"/>
</dbReference>